<dbReference type="GO" id="GO:0003724">
    <property type="term" value="F:RNA helicase activity"/>
    <property type="evidence" value="ECO:0007669"/>
    <property type="project" value="UniProtKB-EC"/>
</dbReference>
<dbReference type="GO" id="GO:0005524">
    <property type="term" value="F:ATP binding"/>
    <property type="evidence" value="ECO:0007669"/>
    <property type="project" value="UniProtKB-UniRule"/>
</dbReference>
<evidence type="ECO:0000256" key="2">
    <source>
        <dbReference type="ARBA" id="ARBA00022801"/>
    </source>
</evidence>
<evidence type="ECO:0000256" key="9">
    <source>
        <dbReference type="SAM" id="MobiDB-lite"/>
    </source>
</evidence>
<evidence type="ECO:0000259" key="12">
    <source>
        <dbReference type="PROSITE" id="PS51195"/>
    </source>
</evidence>
<keyword evidence="1 7" id="KW-0547">Nucleotide-binding</keyword>
<dbReference type="CDD" id="cd17964">
    <property type="entry name" value="DEADc_MSS116"/>
    <property type="match status" value="1"/>
</dbReference>
<dbReference type="SMART" id="SM00490">
    <property type="entry name" value="HELICc"/>
    <property type="match status" value="1"/>
</dbReference>
<dbReference type="GO" id="GO:0003723">
    <property type="term" value="F:RNA binding"/>
    <property type="evidence" value="ECO:0007669"/>
    <property type="project" value="UniProtKB-UniRule"/>
</dbReference>
<evidence type="ECO:0000256" key="7">
    <source>
        <dbReference type="RuleBase" id="RU000492"/>
    </source>
</evidence>
<evidence type="ECO:0000256" key="6">
    <source>
        <dbReference type="PROSITE-ProRule" id="PRU00552"/>
    </source>
</evidence>
<dbReference type="InterPro" id="IPR011545">
    <property type="entry name" value="DEAD/DEAH_box_helicase_dom"/>
</dbReference>
<organism evidence="13 14">
    <name type="scientific">Rhynchospora breviuscula</name>
    <dbReference type="NCBI Taxonomy" id="2022672"/>
    <lineage>
        <taxon>Eukaryota</taxon>
        <taxon>Viridiplantae</taxon>
        <taxon>Streptophyta</taxon>
        <taxon>Embryophyta</taxon>
        <taxon>Tracheophyta</taxon>
        <taxon>Spermatophyta</taxon>
        <taxon>Magnoliopsida</taxon>
        <taxon>Liliopsida</taxon>
        <taxon>Poales</taxon>
        <taxon>Cyperaceae</taxon>
        <taxon>Cyperoideae</taxon>
        <taxon>Rhynchosporeae</taxon>
        <taxon>Rhynchospora</taxon>
    </lineage>
</organism>
<dbReference type="PANTHER" id="PTHR24031">
    <property type="entry name" value="RNA HELICASE"/>
    <property type="match status" value="1"/>
</dbReference>
<keyword evidence="2 7" id="KW-0378">Hydrolase</keyword>
<comment type="domain">
    <text evidence="8">The Q motif is unique to and characteristic of the DEAD box family of RNA helicases and controls ATP binding and hydrolysis.</text>
</comment>
<dbReference type="Gene3D" id="3.40.50.300">
    <property type="entry name" value="P-loop containing nucleotide triphosphate hydrolases"/>
    <property type="match status" value="2"/>
</dbReference>
<feature type="compositionally biased region" description="Basic residues" evidence="9">
    <location>
        <begin position="20"/>
        <end position="29"/>
    </location>
</feature>
<evidence type="ECO:0000256" key="5">
    <source>
        <dbReference type="ARBA" id="ARBA00022884"/>
    </source>
</evidence>
<dbReference type="EC" id="3.6.4.13" evidence="8"/>
<name>A0A9Q0C6D5_9POAL</name>
<dbReference type="InterPro" id="IPR027417">
    <property type="entry name" value="P-loop_NTPase"/>
</dbReference>
<dbReference type="SUPFAM" id="SSF52540">
    <property type="entry name" value="P-loop containing nucleoside triphosphate hydrolases"/>
    <property type="match status" value="1"/>
</dbReference>
<dbReference type="PROSITE" id="PS51195">
    <property type="entry name" value="Q_MOTIF"/>
    <property type="match status" value="1"/>
</dbReference>
<dbReference type="CDD" id="cd18787">
    <property type="entry name" value="SF2_C_DEAD"/>
    <property type="match status" value="1"/>
</dbReference>
<comment type="function">
    <text evidence="8">RNA helicase.</text>
</comment>
<keyword evidence="5 8" id="KW-0694">RNA-binding</keyword>
<comment type="catalytic activity">
    <reaction evidence="8">
        <text>ATP + H2O = ADP + phosphate + H(+)</text>
        <dbReference type="Rhea" id="RHEA:13065"/>
        <dbReference type="ChEBI" id="CHEBI:15377"/>
        <dbReference type="ChEBI" id="CHEBI:15378"/>
        <dbReference type="ChEBI" id="CHEBI:30616"/>
        <dbReference type="ChEBI" id="CHEBI:43474"/>
        <dbReference type="ChEBI" id="CHEBI:456216"/>
        <dbReference type="EC" id="3.6.4.13"/>
    </reaction>
</comment>
<dbReference type="PROSITE" id="PS00039">
    <property type="entry name" value="DEAD_ATP_HELICASE"/>
    <property type="match status" value="1"/>
</dbReference>
<dbReference type="GO" id="GO:0016787">
    <property type="term" value="F:hydrolase activity"/>
    <property type="evidence" value="ECO:0007669"/>
    <property type="project" value="UniProtKB-KW"/>
</dbReference>
<dbReference type="Pfam" id="PF00271">
    <property type="entry name" value="Helicase_C"/>
    <property type="match status" value="1"/>
</dbReference>
<evidence type="ECO:0000256" key="4">
    <source>
        <dbReference type="ARBA" id="ARBA00022840"/>
    </source>
</evidence>
<evidence type="ECO:0000313" key="13">
    <source>
        <dbReference type="EMBL" id="KAJ1688142.1"/>
    </source>
</evidence>
<dbReference type="OrthoDB" id="193716at2759"/>
<evidence type="ECO:0000256" key="3">
    <source>
        <dbReference type="ARBA" id="ARBA00022806"/>
    </source>
</evidence>
<dbReference type="SMART" id="SM00487">
    <property type="entry name" value="DEXDc"/>
    <property type="match status" value="1"/>
</dbReference>
<feature type="region of interest" description="Disordered" evidence="9">
    <location>
        <begin position="16"/>
        <end position="59"/>
    </location>
</feature>
<gene>
    <name evidence="13" type="ORF">LUZ63_019532</name>
</gene>
<feature type="domain" description="DEAD-box RNA helicase Q" evidence="12">
    <location>
        <begin position="124"/>
        <end position="152"/>
    </location>
</feature>
<protein>
    <recommendedName>
        <fullName evidence="8">ATP-dependent RNA helicase</fullName>
        <ecNumber evidence="8">3.6.4.13</ecNumber>
    </recommendedName>
</protein>
<sequence>MSAVLAKAFPSNLNCPRSHLPAKPKKKKLVASPQVSTKGELVMDERDTSKSAPSAKVKRKRVNKESSFVNTIGYGDENTGFRVKKKESKAAVVEKKEKKIDEEVFDGGKETVLQEEEKSYLSDTRFDECPISLSSLKGIKDAGYVKMSKVQEATLPLILQGKDVLAKAKTGTGKTVAFLLPAIEVLSKLPSSNLGKKVSPINVLVLCPTRELAIQAATEAKKLLKYHPSVGAQVVIGGTRLTQEQRNMQANPCQILIATPGRLKDHIENTTGFQARLKGVKVLVLDEADRLLDMGFRRDIESIIAALPKERQTLLFSATVPKEVQQICHVAMRKDHEFVSTVEEGTEETHAQVRQMYLIAPLEKQLSVLHQLLTEHISQDSDYKVIVFCTTAMVTALVAEVLGGLKFKVREIHSRKSQAYRTRVSQEFRQSKGLILVSSDVSARGVDYPDVTLVIQIGMPSDREQYIHRLGRTGRKGKEGQGILMLAPWEIFFLNTVKDLPITEAAPCQPDPDCQGKILKVLARIDMRNKERAYQAWLGYYNSAKGIGQDKLRLVNLAREFSESMGLREPPALQRKVLSKMGLSKVPGFRSI</sequence>
<keyword evidence="3 7" id="KW-0347">Helicase</keyword>
<accession>A0A9Q0C6D5</accession>
<keyword evidence="14" id="KW-1185">Reference proteome</keyword>
<dbReference type="AlphaFoldDB" id="A0A9Q0C6D5"/>
<dbReference type="InterPro" id="IPR001650">
    <property type="entry name" value="Helicase_C-like"/>
</dbReference>
<dbReference type="InterPro" id="IPR014001">
    <property type="entry name" value="Helicase_ATP-bd"/>
</dbReference>
<dbReference type="Pfam" id="PF00270">
    <property type="entry name" value="DEAD"/>
    <property type="match status" value="1"/>
</dbReference>
<evidence type="ECO:0000313" key="14">
    <source>
        <dbReference type="Proteomes" id="UP001151287"/>
    </source>
</evidence>
<feature type="domain" description="Helicase C-terminal" evidence="11">
    <location>
        <begin position="368"/>
        <end position="519"/>
    </location>
</feature>
<evidence type="ECO:0000259" key="11">
    <source>
        <dbReference type="PROSITE" id="PS51194"/>
    </source>
</evidence>
<dbReference type="PROSITE" id="PS51192">
    <property type="entry name" value="HELICASE_ATP_BIND_1"/>
    <property type="match status" value="1"/>
</dbReference>
<evidence type="ECO:0000256" key="1">
    <source>
        <dbReference type="ARBA" id="ARBA00022741"/>
    </source>
</evidence>
<feature type="short sequence motif" description="Q motif" evidence="6">
    <location>
        <begin position="124"/>
        <end position="152"/>
    </location>
</feature>
<comment type="similarity">
    <text evidence="7">Belongs to the DEAD box helicase family.</text>
</comment>
<evidence type="ECO:0000259" key="10">
    <source>
        <dbReference type="PROSITE" id="PS51192"/>
    </source>
</evidence>
<reference evidence="13" key="1">
    <citation type="journal article" date="2022" name="Cell">
        <title>Repeat-based holocentromeres influence genome architecture and karyotype evolution.</title>
        <authorList>
            <person name="Hofstatter P.G."/>
            <person name="Thangavel G."/>
            <person name="Lux T."/>
            <person name="Neumann P."/>
            <person name="Vondrak T."/>
            <person name="Novak P."/>
            <person name="Zhang M."/>
            <person name="Costa L."/>
            <person name="Castellani M."/>
            <person name="Scott A."/>
            <person name="Toegelov H."/>
            <person name="Fuchs J."/>
            <person name="Mata-Sucre Y."/>
            <person name="Dias Y."/>
            <person name="Vanzela A.L.L."/>
            <person name="Huettel B."/>
            <person name="Almeida C.C.S."/>
            <person name="Simkova H."/>
            <person name="Souza G."/>
            <person name="Pedrosa-Harand A."/>
            <person name="Macas J."/>
            <person name="Mayer K.F.X."/>
            <person name="Houben A."/>
            <person name="Marques A."/>
        </authorList>
    </citation>
    <scope>NUCLEOTIDE SEQUENCE</scope>
    <source>
        <strain evidence="13">RhyBre1mFocal</strain>
    </source>
</reference>
<dbReference type="InterPro" id="IPR000629">
    <property type="entry name" value="RNA-helicase_DEAD-box_CS"/>
</dbReference>
<comment type="caution">
    <text evidence="13">The sequence shown here is derived from an EMBL/GenBank/DDBJ whole genome shotgun (WGS) entry which is preliminary data.</text>
</comment>
<evidence type="ECO:0000256" key="8">
    <source>
        <dbReference type="RuleBase" id="RU365068"/>
    </source>
</evidence>
<feature type="domain" description="Helicase ATP-binding" evidence="10">
    <location>
        <begin position="155"/>
        <end position="338"/>
    </location>
</feature>
<dbReference type="PROSITE" id="PS51194">
    <property type="entry name" value="HELICASE_CTER"/>
    <property type="match status" value="1"/>
</dbReference>
<keyword evidence="4 7" id="KW-0067">ATP-binding</keyword>
<proteinExistence type="inferred from homology"/>
<dbReference type="InterPro" id="IPR014014">
    <property type="entry name" value="RNA_helicase_DEAD_Q_motif"/>
</dbReference>
<dbReference type="EMBL" id="JAMQYH010000005">
    <property type="protein sequence ID" value="KAJ1688142.1"/>
    <property type="molecule type" value="Genomic_DNA"/>
</dbReference>
<dbReference type="Proteomes" id="UP001151287">
    <property type="component" value="Unassembled WGS sequence"/>
</dbReference>